<keyword evidence="3" id="KW-1185">Reference proteome</keyword>
<evidence type="ECO:0000313" key="2">
    <source>
        <dbReference type="EMBL" id="KAL0102193.1"/>
    </source>
</evidence>
<feature type="region of interest" description="Disordered" evidence="1">
    <location>
        <begin position="41"/>
        <end position="63"/>
    </location>
</feature>
<protein>
    <submittedName>
        <fullName evidence="2">Uncharacterized protein</fullName>
    </submittedName>
</protein>
<evidence type="ECO:0000256" key="1">
    <source>
        <dbReference type="SAM" id="MobiDB-lite"/>
    </source>
</evidence>
<gene>
    <name evidence="2" type="ORF">PUN28_018614</name>
</gene>
<sequence>MSRSAELTYFNKLPITDPGAFNINYWIKEIKNEKSREHLLRNNSPPAANLINYNEGLNSEDTR</sequence>
<comment type="caution">
    <text evidence="2">The sequence shown here is derived from an EMBL/GenBank/DDBJ whole genome shotgun (WGS) entry which is preliminary data.</text>
</comment>
<name>A0AAW2EEQ2_9HYME</name>
<reference evidence="2 3" key="1">
    <citation type="submission" date="2023-03" db="EMBL/GenBank/DDBJ databases">
        <title>High recombination rates correlate with genetic variation in Cardiocondyla obscurior ants.</title>
        <authorList>
            <person name="Errbii M."/>
        </authorList>
    </citation>
    <scope>NUCLEOTIDE SEQUENCE [LARGE SCALE GENOMIC DNA]</scope>
    <source>
        <strain evidence="2">Alpha-2009</strain>
        <tissue evidence="2">Whole body</tissue>
    </source>
</reference>
<dbReference type="AlphaFoldDB" id="A0AAW2EEQ2"/>
<dbReference type="Proteomes" id="UP001430953">
    <property type="component" value="Unassembled WGS sequence"/>
</dbReference>
<evidence type="ECO:0000313" key="3">
    <source>
        <dbReference type="Proteomes" id="UP001430953"/>
    </source>
</evidence>
<organism evidence="2 3">
    <name type="scientific">Cardiocondyla obscurior</name>
    <dbReference type="NCBI Taxonomy" id="286306"/>
    <lineage>
        <taxon>Eukaryota</taxon>
        <taxon>Metazoa</taxon>
        <taxon>Ecdysozoa</taxon>
        <taxon>Arthropoda</taxon>
        <taxon>Hexapoda</taxon>
        <taxon>Insecta</taxon>
        <taxon>Pterygota</taxon>
        <taxon>Neoptera</taxon>
        <taxon>Endopterygota</taxon>
        <taxon>Hymenoptera</taxon>
        <taxon>Apocrita</taxon>
        <taxon>Aculeata</taxon>
        <taxon>Formicoidea</taxon>
        <taxon>Formicidae</taxon>
        <taxon>Myrmicinae</taxon>
        <taxon>Cardiocondyla</taxon>
    </lineage>
</organism>
<accession>A0AAW2EEQ2</accession>
<proteinExistence type="predicted"/>
<dbReference type="EMBL" id="JADYXP020000023">
    <property type="protein sequence ID" value="KAL0102193.1"/>
    <property type="molecule type" value="Genomic_DNA"/>
</dbReference>